<dbReference type="EMBL" id="BGPR01058654">
    <property type="protein sequence ID" value="GBO34791.1"/>
    <property type="molecule type" value="Genomic_DNA"/>
</dbReference>
<organism evidence="1 2">
    <name type="scientific">Araneus ventricosus</name>
    <name type="common">Orbweaver spider</name>
    <name type="synonym">Epeira ventricosa</name>
    <dbReference type="NCBI Taxonomy" id="182803"/>
    <lineage>
        <taxon>Eukaryota</taxon>
        <taxon>Metazoa</taxon>
        <taxon>Ecdysozoa</taxon>
        <taxon>Arthropoda</taxon>
        <taxon>Chelicerata</taxon>
        <taxon>Arachnida</taxon>
        <taxon>Araneae</taxon>
        <taxon>Araneomorphae</taxon>
        <taxon>Entelegynae</taxon>
        <taxon>Araneoidea</taxon>
        <taxon>Araneidae</taxon>
        <taxon>Araneus</taxon>
    </lineage>
</organism>
<dbReference type="AlphaFoldDB" id="A0A4Y2WCV8"/>
<evidence type="ECO:0000313" key="2">
    <source>
        <dbReference type="Proteomes" id="UP000499080"/>
    </source>
</evidence>
<sequence>MFIGNVPFQHLPDVFYRVQSGLSGVTLTKKLLNRSYPMQDGTIIHEKLGTWGVKMKDCRMDLIGKNVHVILGRHPNFQKQYGTSAKSAEHILHHDTPTRILAKYMSLK</sequence>
<gene>
    <name evidence="1" type="ORF">AVEN_96848_1</name>
</gene>
<accession>A0A4Y2WCV8</accession>
<evidence type="ECO:0000313" key="1">
    <source>
        <dbReference type="EMBL" id="GBO34791.1"/>
    </source>
</evidence>
<proteinExistence type="predicted"/>
<keyword evidence="2" id="KW-1185">Reference proteome</keyword>
<reference evidence="1 2" key="1">
    <citation type="journal article" date="2019" name="Sci. Rep.">
        <title>Orb-weaving spider Araneus ventricosus genome elucidates the spidroin gene catalogue.</title>
        <authorList>
            <person name="Kono N."/>
            <person name="Nakamura H."/>
            <person name="Ohtoshi R."/>
            <person name="Moran D.A.P."/>
            <person name="Shinohara A."/>
            <person name="Yoshida Y."/>
            <person name="Fujiwara M."/>
            <person name="Mori M."/>
            <person name="Tomita M."/>
            <person name="Arakawa K."/>
        </authorList>
    </citation>
    <scope>NUCLEOTIDE SEQUENCE [LARGE SCALE GENOMIC DNA]</scope>
</reference>
<comment type="caution">
    <text evidence="1">The sequence shown here is derived from an EMBL/GenBank/DDBJ whole genome shotgun (WGS) entry which is preliminary data.</text>
</comment>
<dbReference type="Proteomes" id="UP000499080">
    <property type="component" value="Unassembled WGS sequence"/>
</dbReference>
<name>A0A4Y2WCV8_ARAVE</name>
<protein>
    <submittedName>
        <fullName evidence="1">Uncharacterized protein</fullName>
    </submittedName>
</protein>